<feature type="compositionally biased region" description="Low complexity" evidence="1">
    <location>
        <begin position="488"/>
        <end position="508"/>
    </location>
</feature>
<protein>
    <submittedName>
        <fullName evidence="2">Uncharacterized protein</fullName>
    </submittedName>
</protein>
<feature type="compositionally biased region" description="Polar residues" evidence="1">
    <location>
        <begin position="277"/>
        <end position="305"/>
    </location>
</feature>
<feature type="compositionally biased region" description="Polar residues" evidence="1">
    <location>
        <begin position="509"/>
        <end position="540"/>
    </location>
</feature>
<proteinExistence type="predicted"/>
<feature type="compositionally biased region" description="Polar residues" evidence="1">
    <location>
        <begin position="312"/>
        <end position="326"/>
    </location>
</feature>
<feature type="non-terminal residue" evidence="2">
    <location>
        <position position="589"/>
    </location>
</feature>
<evidence type="ECO:0000313" key="2">
    <source>
        <dbReference type="EMBL" id="PNF37540.1"/>
    </source>
</evidence>
<dbReference type="Proteomes" id="UP000235965">
    <property type="component" value="Unassembled WGS sequence"/>
</dbReference>
<gene>
    <name evidence="2" type="ORF">B7P43_G13810</name>
</gene>
<feature type="region of interest" description="Disordered" evidence="1">
    <location>
        <begin position="119"/>
        <end position="360"/>
    </location>
</feature>
<dbReference type="OrthoDB" id="2020972at2759"/>
<evidence type="ECO:0000313" key="3">
    <source>
        <dbReference type="Proteomes" id="UP000235965"/>
    </source>
</evidence>
<feature type="compositionally biased region" description="Polar residues" evidence="1">
    <location>
        <begin position="135"/>
        <end position="171"/>
    </location>
</feature>
<feature type="compositionally biased region" description="Polar residues" evidence="1">
    <location>
        <begin position="454"/>
        <end position="469"/>
    </location>
</feature>
<accession>A0A2J7R9M7</accession>
<keyword evidence="3" id="KW-1185">Reference proteome</keyword>
<feature type="compositionally biased region" description="Low complexity" evidence="1">
    <location>
        <begin position="550"/>
        <end position="571"/>
    </location>
</feature>
<evidence type="ECO:0000256" key="1">
    <source>
        <dbReference type="SAM" id="MobiDB-lite"/>
    </source>
</evidence>
<organism evidence="2 3">
    <name type="scientific">Cryptotermes secundus</name>
    <dbReference type="NCBI Taxonomy" id="105785"/>
    <lineage>
        <taxon>Eukaryota</taxon>
        <taxon>Metazoa</taxon>
        <taxon>Ecdysozoa</taxon>
        <taxon>Arthropoda</taxon>
        <taxon>Hexapoda</taxon>
        <taxon>Insecta</taxon>
        <taxon>Pterygota</taxon>
        <taxon>Neoptera</taxon>
        <taxon>Polyneoptera</taxon>
        <taxon>Dictyoptera</taxon>
        <taxon>Blattodea</taxon>
        <taxon>Blattoidea</taxon>
        <taxon>Termitoidae</taxon>
        <taxon>Kalotermitidae</taxon>
        <taxon>Cryptotermitinae</taxon>
        <taxon>Cryptotermes</taxon>
    </lineage>
</organism>
<name>A0A2J7R9M7_9NEOP</name>
<feature type="compositionally biased region" description="Basic and acidic residues" evidence="1">
    <location>
        <begin position="206"/>
        <end position="221"/>
    </location>
</feature>
<dbReference type="AlphaFoldDB" id="A0A2J7R9M7"/>
<sequence>MGQDTRDPPVTANRSFRRQMDQGLQGAGNVGHPFARQPDQRVQETSANLSRGYGRQVDQGVHDASTMSHRYGRHMEQGYHDASAGANHGFGRQLDQGIQETGGINRSFGRQNLEGITYNQQSQARSYDEHKDANFNRSDSSSGGRYGQTDTESGSNRNFHGTYEDSWQQGQVFRGMSRVSDGTHGHGGGMADSRSYHQPFKSSSHGVEKHSLPDNSTREQQRNNFPDYSQRQQLQEPESPTFQTEVTDSATGGNDSGVEILPLPTSTFTPVSKEPLPQQSTNRSAPQGKTTSLKNYRHNSFSAQLHSREVESSTSSDNTTAPITRTLQEKPLSGDHYMKSSQQTSYPTDIKSPSGFQQSNEDLKVSNQNLTVSGYPQGGNVGSVFLGTGNPSVGQHTLPSSKTHQKNAPNIGRFNSEVSSGGNFSAGGMPSAVSIKSKRGNSRSEQQHYEFESSDTTSDAGRINAQQQPHGKRAGRNQMYPLQPQAYHAHTSPQQAQSQTPPASNPASIATTSVSKKGRGNKNTSSDRSPSYSAAASNTESDLHRNADGSSSKNQPQQPSPQNVPVQMQQSAPVFPPNPQYPASDGSSS</sequence>
<dbReference type="EMBL" id="NEVH01006582">
    <property type="protein sequence ID" value="PNF37540.1"/>
    <property type="molecule type" value="Genomic_DNA"/>
</dbReference>
<comment type="caution">
    <text evidence="2">The sequence shown here is derived from an EMBL/GenBank/DDBJ whole genome shotgun (WGS) entry which is preliminary data.</text>
</comment>
<reference evidence="2 3" key="1">
    <citation type="submission" date="2017-12" db="EMBL/GenBank/DDBJ databases">
        <title>Hemimetabolous genomes reveal molecular basis of termite eusociality.</title>
        <authorList>
            <person name="Harrison M.C."/>
            <person name="Jongepier E."/>
            <person name="Robertson H.M."/>
            <person name="Arning N."/>
            <person name="Bitard-Feildel T."/>
            <person name="Chao H."/>
            <person name="Childers C.P."/>
            <person name="Dinh H."/>
            <person name="Doddapaneni H."/>
            <person name="Dugan S."/>
            <person name="Gowin J."/>
            <person name="Greiner C."/>
            <person name="Han Y."/>
            <person name="Hu H."/>
            <person name="Hughes D.S.T."/>
            <person name="Huylmans A.-K."/>
            <person name="Kemena C."/>
            <person name="Kremer L.P.M."/>
            <person name="Lee S.L."/>
            <person name="Lopez-Ezquerra A."/>
            <person name="Mallet L."/>
            <person name="Monroy-Kuhn J.M."/>
            <person name="Moser A."/>
            <person name="Murali S.C."/>
            <person name="Muzny D.M."/>
            <person name="Otani S."/>
            <person name="Piulachs M.-D."/>
            <person name="Poelchau M."/>
            <person name="Qu J."/>
            <person name="Schaub F."/>
            <person name="Wada-Katsumata A."/>
            <person name="Worley K.C."/>
            <person name="Xie Q."/>
            <person name="Ylla G."/>
            <person name="Poulsen M."/>
            <person name="Gibbs R.A."/>
            <person name="Schal C."/>
            <person name="Richards S."/>
            <person name="Belles X."/>
            <person name="Korb J."/>
            <person name="Bornberg-Bauer E."/>
        </authorList>
    </citation>
    <scope>NUCLEOTIDE SEQUENCE [LARGE SCALE GENOMIC DNA]</scope>
    <source>
        <tissue evidence="2">Whole body</tissue>
    </source>
</reference>
<feature type="region of interest" description="Disordered" evidence="1">
    <location>
        <begin position="382"/>
        <end position="589"/>
    </location>
</feature>
<feature type="region of interest" description="Disordered" evidence="1">
    <location>
        <begin position="1"/>
        <end position="61"/>
    </location>
</feature>
<feature type="compositionally biased region" description="Polar residues" evidence="1">
    <location>
        <begin position="222"/>
        <end position="253"/>
    </location>
</feature>
<feature type="compositionally biased region" description="Polar residues" evidence="1">
    <location>
        <begin position="389"/>
        <end position="408"/>
    </location>
</feature>